<sequence>MTSSVSFTRGLFLGLIFLLYQSTAFSQFLEKKISLKPAAEDLNLKQVLDTLSAENDFYFSYESSLLDLKQELKTPNYSGTIRNFLETEIGDQYEFKELPGYIIIRFAPEKLDLDAEMQTRFRRVTIKGQITNIRTQEGVNQASIYDKNTLASTLTDENGYFELKYKKDNSSIWLTLSKENYRDTTFLLLPTVDIVADQENKRFRYLPGDSTTQSIEESFMGRLFIGFRQRLQGINVGSFFAESPFQMSLVPGISSKGIFNSQTISNFSLNLIGGYTAGIEGMEIAGIFNINKRDVKSFQAAGIFNMVGGGSKGFQVGGIYNLVYKNVEGLQVGGIYNQVQGNVKGLQIGGINNRVKGSADAQIGGILNQASASDVLQIAGIANHSREKAGFQLAGISNSSSGEVNHQISGIFNRAKSVNGFQFALINAAEQSDYPIGLLNFIKNGEKNLTFAIDESGFTHFGFRSGGRKMYGIVGLAYQLREVDTPYALEVGMGIHLIPSRRFSLDTEFVAMTASDFVAVNNHIQSFRLLPGVNLGKHFRLFAGPSLNFAFLDPGQENFTDGWNILEKTNSTGIYRSYGGVTGGLQVVF</sequence>
<gene>
    <name evidence="1" type="ORF">OM944_03595</name>
</gene>
<proteinExistence type="predicted"/>
<reference evidence="1" key="1">
    <citation type="submission" date="2022-10" db="EMBL/GenBank/DDBJ databases">
        <title>Algoriphagus sp. a novel bacteria isolate from halophytes salicornia europaea.</title>
        <authorList>
            <person name="Peng Y."/>
            <person name="Jiang L."/>
            <person name="Lee J."/>
        </authorList>
    </citation>
    <scope>NUCLEOTIDE SEQUENCE</scope>
    <source>
        <strain evidence="1">TR-M5</strain>
    </source>
</reference>
<dbReference type="EMBL" id="CP110226">
    <property type="protein sequence ID" value="UZD23577.1"/>
    <property type="molecule type" value="Genomic_DNA"/>
</dbReference>
<evidence type="ECO:0000313" key="2">
    <source>
        <dbReference type="Proteomes" id="UP001163156"/>
    </source>
</evidence>
<organism evidence="1 2">
    <name type="scientific">Algoriphagus halophytocola</name>
    <dbReference type="NCBI Taxonomy" id="2991499"/>
    <lineage>
        <taxon>Bacteria</taxon>
        <taxon>Pseudomonadati</taxon>
        <taxon>Bacteroidota</taxon>
        <taxon>Cytophagia</taxon>
        <taxon>Cytophagales</taxon>
        <taxon>Cyclobacteriaceae</taxon>
        <taxon>Algoriphagus</taxon>
    </lineage>
</organism>
<evidence type="ECO:0000313" key="1">
    <source>
        <dbReference type="EMBL" id="UZD23577.1"/>
    </source>
</evidence>
<accession>A0ABY6MIF6</accession>
<keyword evidence="2" id="KW-1185">Reference proteome</keyword>
<dbReference type="InterPro" id="IPR008969">
    <property type="entry name" value="CarboxyPept-like_regulatory"/>
</dbReference>
<dbReference type="RefSeq" id="WP_264810122.1">
    <property type="nucleotide sequence ID" value="NZ_CP110226.1"/>
</dbReference>
<name>A0ABY6MIF6_9BACT</name>
<dbReference type="Proteomes" id="UP001163156">
    <property type="component" value="Chromosome"/>
</dbReference>
<protein>
    <submittedName>
        <fullName evidence="1">Carboxypeptidase-like regulatory domain-containing protein</fullName>
    </submittedName>
</protein>
<dbReference type="SUPFAM" id="SSF49464">
    <property type="entry name" value="Carboxypeptidase regulatory domain-like"/>
    <property type="match status" value="1"/>
</dbReference>
<dbReference type="Gene3D" id="2.60.40.1120">
    <property type="entry name" value="Carboxypeptidase-like, regulatory domain"/>
    <property type="match status" value="1"/>
</dbReference>